<evidence type="ECO:0000313" key="2">
    <source>
        <dbReference type="Proteomes" id="UP000019146"/>
    </source>
</evidence>
<dbReference type="AlphaFoldDB" id="A0A0P0RBS8"/>
<dbReference type="KEGG" id="bcai:K788_00028300"/>
<reference evidence="1 2" key="1">
    <citation type="journal article" date="2014" name="Genome Announc.">
        <title>Draft Genome Sequence of the Haloacid-Degrading Burkholderia caribensis Strain MBA4.</title>
        <authorList>
            <person name="Pan Y."/>
            <person name="Kong K.F."/>
            <person name="Tsang J.S."/>
        </authorList>
    </citation>
    <scope>NUCLEOTIDE SEQUENCE [LARGE SCALE GENOMIC DNA]</scope>
    <source>
        <strain evidence="1 2">MBA4</strain>
    </source>
</reference>
<gene>
    <name evidence="1" type="ORF">K788_00028300</name>
</gene>
<accession>A0A0P0RBS8</accession>
<name>A0A0P0RBS8_9BURK</name>
<protein>
    <submittedName>
        <fullName evidence="1">Uncharacterized protein</fullName>
    </submittedName>
</protein>
<evidence type="ECO:0000313" key="1">
    <source>
        <dbReference type="EMBL" id="ALL65884.1"/>
    </source>
</evidence>
<sequence length="44" mass="4412">MPPTGAKPAVPSVVEFATEFAPSATEFAVAAVEPAPIAVDMEPA</sequence>
<dbReference type="EMBL" id="CP012746">
    <property type="protein sequence ID" value="ALL65884.1"/>
    <property type="molecule type" value="Genomic_DNA"/>
</dbReference>
<organism evidence="1 2">
    <name type="scientific">Paraburkholderia caribensis MBA4</name>
    <dbReference type="NCBI Taxonomy" id="1323664"/>
    <lineage>
        <taxon>Bacteria</taxon>
        <taxon>Pseudomonadati</taxon>
        <taxon>Pseudomonadota</taxon>
        <taxon>Betaproteobacteria</taxon>
        <taxon>Burkholderiales</taxon>
        <taxon>Burkholderiaceae</taxon>
        <taxon>Paraburkholderia</taxon>
    </lineage>
</organism>
<proteinExistence type="predicted"/>
<dbReference type="Proteomes" id="UP000019146">
    <property type="component" value="Chromosome 1"/>
</dbReference>